<comment type="caution">
    <text evidence="2">The sequence shown here is derived from an EMBL/GenBank/DDBJ whole genome shotgun (WGS) entry which is preliminary data.</text>
</comment>
<accession>A0A2A5WN27</accession>
<name>A0A2A5WN27_9GAMM</name>
<organism evidence="2 3">
    <name type="scientific">OM182 bacterium MED-G24</name>
    <dbReference type="NCBI Taxonomy" id="1986255"/>
    <lineage>
        <taxon>Bacteria</taxon>
        <taxon>Pseudomonadati</taxon>
        <taxon>Pseudomonadota</taxon>
        <taxon>Gammaproteobacteria</taxon>
        <taxon>OMG group</taxon>
        <taxon>OM182 clade</taxon>
    </lineage>
</organism>
<gene>
    <name evidence="2" type="ORF">CNE99_08035</name>
</gene>
<keyword evidence="1" id="KW-0812">Transmembrane</keyword>
<evidence type="ECO:0000313" key="3">
    <source>
        <dbReference type="Proteomes" id="UP000219327"/>
    </source>
</evidence>
<keyword evidence="1" id="KW-1133">Transmembrane helix</keyword>
<evidence type="ECO:0000256" key="1">
    <source>
        <dbReference type="SAM" id="Phobius"/>
    </source>
</evidence>
<protein>
    <submittedName>
        <fullName evidence="2">Uncharacterized protein</fullName>
    </submittedName>
</protein>
<keyword evidence="1" id="KW-0472">Membrane</keyword>
<proteinExistence type="predicted"/>
<evidence type="ECO:0000313" key="2">
    <source>
        <dbReference type="EMBL" id="PDH37536.1"/>
    </source>
</evidence>
<dbReference type="EMBL" id="NTKD01000047">
    <property type="protein sequence ID" value="PDH37536.1"/>
    <property type="molecule type" value="Genomic_DNA"/>
</dbReference>
<reference evidence="2 3" key="1">
    <citation type="submission" date="2017-08" db="EMBL/GenBank/DDBJ databases">
        <title>Fine stratification of microbial communities through a metagenomic profile of the photic zone.</title>
        <authorList>
            <person name="Haro-Moreno J.M."/>
            <person name="Lopez-Perez M."/>
            <person name="De La Torre J."/>
            <person name="Picazo A."/>
            <person name="Camacho A."/>
            <person name="Rodriguez-Valera F."/>
        </authorList>
    </citation>
    <scope>NUCLEOTIDE SEQUENCE [LARGE SCALE GENOMIC DNA]</scope>
    <source>
        <strain evidence="2">MED-G24</strain>
    </source>
</reference>
<sequence>MVSKKRSEDQLTYFFIALVVALIVAPIVSIIPSKHQRALSQIRQMARAAGLRVDLVKVEDPDPDPDRYISGTGRPLARELSVAAWRLPRPRPRDWRSMPLVDWEIVRVGGEWRWIGDPPTPDGFASYVAEELITMPSGIVKVEEKSYQLTVYWHEHADQISADLVIRFLKSCLERPTH</sequence>
<feature type="transmembrane region" description="Helical" evidence="1">
    <location>
        <begin position="12"/>
        <end position="31"/>
    </location>
</feature>
<dbReference type="AlphaFoldDB" id="A0A2A5WN27"/>
<dbReference type="Proteomes" id="UP000219327">
    <property type="component" value="Unassembled WGS sequence"/>
</dbReference>